<comment type="catalytic activity">
    <reaction evidence="19 20">
        <text>GTP + 4 H2O = 2,5-diamino-6-hydroxy-4-(5-phosphoribosylamino)-pyrimidine + formate + 2 phosphate + 3 H(+)</text>
        <dbReference type="Rhea" id="RHEA:23704"/>
        <dbReference type="ChEBI" id="CHEBI:15377"/>
        <dbReference type="ChEBI" id="CHEBI:15378"/>
        <dbReference type="ChEBI" id="CHEBI:15740"/>
        <dbReference type="ChEBI" id="CHEBI:37565"/>
        <dbReference type="ChEBI" id="CHEBI:43474"/>
        <dbReference type="ChEBI" id="CHEBI:58614"/>
        <dbReference type="EC" id="3.5.4.25"/>
    </reaction>
</comment>
<dbReference type="SUPFAM" id="SSF142695">
    <property type="entry name" value="RibA-like"/>
    <property type="match status" value="1"/>
</dbReference>
<keyword evidence="16 20" id="KW-0456">Lyase</keyword>
<feature type="binding site" evidence="20">
    <location>
        <begin position="148"/>
        <end position="152"/>
    </location>
    <ligand>
        <name>D-ribulose 5-phosphate</name>
        <dbReference type="ChEBI" id="CHEBI:58121"/>
    </ligand>
</feature>
<dbReference type="PANTHER" id="PTHR21327:SF18">
    <property type="entry name" value="3,4-DIHYDROXY-2-BUTANONE 4-PHOSPHATE SYNTHASE"/>
    <property type="match status" value="1"/>
</dbReference>
<dbReference type="FunFam" id="3.40.50.10990:FF:000001">
    <property type="entry name" value="Riboflavin biosynthesis protein RibBA"/>
    <property type="match status" value="1"/>
</dbReference>
<feature type="binding site" evidence="20">
    <location>
        <begin position="303"/>
        <end position="305"/>
    </location>
    <ligand>
        <name>GTP</name>
        <dbReference type="ChEBI" id="CHEBI:37565"/>
    </ligand>
</feature>
<comment type="catalytic activity">
    <reaction evidence="1 20">
        <text>D-ribulose 5-phosphate = (2S)-2-hydroxy-3-oxobutyl phosphate + formate + H(+)</text>
        <dbReference type="Rhea" id="RHEA:18457"/>
        <dbReference type="ChEBI" id="CHEBI:15378"/>
        <dbReference type="ChEBI" id="CHEBI:15740"/>
        <dbReference type="ChEBI" id="CHEBI:58121"/>
        <dbReference type="ChEBI" id="CHEBI:58830"/>
        <dbReference type="EC" id="4.1.99.12"/>
    </reaction>
</comment>
<comment type="similarity">
    <text evidence="7 20">In the C-terminal section; belongs to the GTP cyclohydrolase II family.</text>
</comment>
<dbReference type="GO" id="GO:0008270">
    <property type="term" value="F:zinc ion binding"/>
    <property type="evidence" value="ECO:0007669"/>
    <property type="project" value="UniProtKB-UniRule"/>
</dbReference>
<dbReference type="NCBIfam" id="NF006803">
    <property type="entry name" value="PRK09311.1"/>
    <property type="match status" value="1"/>
</dbReference>
<keyword evidence="12 20" id="KW-0862">Zinc</keyword>
<evidence type="ECO:0000256" key="14">
    <source>
        <dbReference type="ARBA" id="ARBA00023134"/>
    </source>
</evidence>
<comment type="function">
    <text evidence="3 20">Catalyzes the conversion of D-ribulose 5-phosphate to formate and 3,4-dihydroxy-2-butanone 4-phosphate.</text>
</comment>
<name>A0A316AFY4_9BACT</name>
<dbReference type="InterPro" id="IPR016299">
    <property type="entry name" value="Riboflavin_synth_RibBA"/>
</dbReference>
<feature type="region of interest" description="DHBP synthase" evidence="20">
    <location>
        <begin position="1"/>
        <end position="209"/>
    </location>
</feature>
<feature type="region of interest" description="GTP cyclohydrolase II" evidence="20">
    <location>
        <begin position="210"/>
        <end position="415"/>
    </location>
</feature>
<keyword evidence="8 20" id="KW-0686">Riboflavin biosynthesis</keyword>
<dbReference type="AlphaFoldDB" id="A0A316AFY4"/>
<evidence type="ECO:0000256" key="16">
    <source>
        <dbReference type="ARBA" id="ARBA00023239"/>
    </source>
</evidence>
<evidence type="ECO:0000256" key="8">
    <source>
        <dbReference type="ARBA" id="ARBA00022619"/>
    </source>
</evidence>
<dbReference type="GO" id="GO:0009231">
    <property type="term" value="P:riboflavin biosynthetic process"/>
    <property type="evidence" value="ECO:0007669"/>
    <property type="project" value="UniProtKB-UniRule"/>
</dbReference>
<feature type="site" description="Essential for DHBP synthase activity" evidence="20">
    <location>
        <position position="172"/>
    </location>
</feature>
<dbReference type="GO" id="GO:0003935">
    <property type="term" value="F:GTP cyclohydrolase II activity"/>
    <property type="evidence" value="ECO:0007669"/>
    <property type="project" value="UniProtKB-UniRule"/>
</dbReference>
<dbReference type="GO" id="GO:0030145">
    <property type="term" value="F:manganese ion binding"/>
    <property type="evidence" value="ECO:0007669"/>
    <property type="project" value="UniProtKB-UniRule"/>
</dbReference>
<feature type="binding site" evidence="20">
    <location>
        <position position="325"/>
    </location>
    <ligand>
        <name>GTP</name>
        <dbReference type="ChEBI" id="CHEBI:37565"/>
    </ligand>
</feature>
<comment type="caution">
    <text evidence="22">The sequence shown here is derived from an EMBL/GenBank/DDBJ whole genome shotgun (WGS) entry which is preliminary data.</text>
</comment>
<evidence type="ECO:0000256" key="5">
    <source>
        <dbReference type="ARBA" id="ARBA00004904"/>
    </source>
</evidence>
<evidence type="ECO:0000259" key="21">
    <source>
        <dbReference type="Pfam" id="PF00925"/>
    </source>
</evidence>
<evidence type="ECO:0000256" key="11">
    <source>
        <dbReference type="ARBA" id="ARBA00022801"/>
    </source>
</evidence>
<evidence type="ECO:0000256" key="12">
    <source>
        <dbReference type="ARBA" id="ARBA00022833"/>
    </source>
</evidence>
<dbReference type="NCBIfam" id="NF001591">
    <property type="entry name" value="PRK00393.1"/>
    <property type="match status" value="1"/>
</dbReference>
<dbReference type="InterPro" id="IPR000926">
    <property type="entry name" value="RibA"/>
</dbReference>
<keyword evidence="14 20" id="KW-0342">GTP-binding</keyword>
<comment type="cofactor">
    <cofactor evidence="2">
        <name>Mn(2+)</name>
        <dbReference type="ChEBI" id="CHEBI:29035"/>
    </cofactor>
</comment>
<dbReference type="GO" id="GO:0008686">
    <property type="term" value="F:3,4-dihydroxy-2-butanone-4-phosphate synthase activity"/>
    <property type="evidence" value="ECO:0007669"/>
    <property type="project" value="UniProtKB-UniRule"/>
</dbReference>
<dbReference type="FunFam" id="3.90.870.10:FF:000001">
    <property type="entry name" value="Riboflavin biosynthesis protein RibBA"/>
    <property type="match status" value="1"/>
</dbReference>
<dbReference type="Gene3D" id="3.90.870.10">
    <property type="entry name" value="DHBP synthase"/>
    <property type="match status" value="1"/>
</dbReference>
<comment type="pathway">
    <text evidence="4 20">Cofactor biosynthesis; riboflavin biosynthesis; 5-amino-6-(D-ribitylamino)uracil from GTP: step 1/4.</text>
</comment>
<protein>
    <recommendedName>
        <fullName evidence="20">Riboflavin biosynthesis protein RibBA</fullName>
    </recommendedName>
    <domain>
        <recommendedName>
            <fullName evidence="20">3,4-dihydroxy-2-butanone 4-phosphate synthase</fullName>
            <shortName evidence="20">DHBP synthase</shortName>
            <ecNumber evidence="20">4.1.99.12</ecNumber>
        </recommendedName>
    </domain>
    <domain>
        <recommendedName>
            <fullName evidence="20">GTP cyclohydrolase-2</fullName>
            <ecNumber evidence="20">3.5.4.25</ecNumber>
        </recommendedName>
        <alternativeName>
            <fullName evidence="20">GTP cyclohydrolase II</fullName>
        </alternativeName>
    </domain>
</protein>
<comment type="cofactor">
    <cofactor evidence="20">
        <name>Zn(2+)</name>
        <dbReference type="ChEBI" id="CHEBI:29105"/>
    </cofactor>
    <text evidence="20">Binds 1 zinc ion per subunit.</text>
</comment>
<feature type="site" description="Essential for DHBP synthase activity" evidence="20">
    <location>
        <position position="134"/>
    </location>
</feature>
<keyword evidence="15 20" id="KW-0464">Manganese</keyword>
<evidence type="ECO:0000256" key="6">
    <source>
        <dbReference type="ARBA" id="ARBA00005520"/>
    </source>
</evidence>
<feature type="domain" description="GTP cyclohydrolase II" evidence="21">
    <location>
        <begin position="219"/>
        <end position="380"/>
    </location>
</feature>
<dbReference type="SUPFAM" id="SSF55821">
    <property type="entry name" value="YrdC/RibB"/>
    <property type="match status" value="1"/>
</dbReference>
<keyword evidence="17 20" id="KW-0511">Multifunctional enzyme</keyword>
<feature type="binding site" evidence="20">
    <location>
        <position position="172"/>
    </location>
    <ligand>
        <name>D-ribulose 5-phosphate</name>
        <dbReference type="ChEBI" id="CHEBI:58121"/>
    </ligand>
</feature>
<dbReference type="RefSeq" id="WP_109676408.1">
    <property type="nucleotide sequence ID" value="NZ_QGDT01000011.1"/>
</dbReference>
<keyword evidence="23" id="KW-1185">Reference proteome</keyword>
<feature type="binding site" evidence="20">
    <location>
        <position position="281"/>
    </location>
    <ligand>
        <name>GTP</name>
        <dbReference type="ChEBI" id="CHEBI:37565"/>
    </ligand>
</feature>
<dbReference type="NCBIfam" id="TIGR00505">
    <property type="entry name" value="ribA"/>
    <property type="match status" value="1"/>
</dbReference>
<dbReference type="HAMAP" id="MF_00179">
    <property type="entry name" value="RibA"/>
    <property type="match status" value="1"/>
</dbReference>
<dbReference type="GO" id="GO:0005525">
    <property type="term" value="F:GTP binding"/>
    <property type="evidence" value="ECO:0007669"/>
    <property type="project" value="UniProtKB-KW"/>
</dbReference>
<evidence type="ECO:0000256" key="13">
    <source>
        <dbReference type="ARBA" id="ARBA00022842"/>
    </source>
</evidence>
<evidence type="ECO:0000256" key="10">
    <source>
        <dbReference type="ARBA" id="ARBA00022741"/>
    </source>
</evidence>
<dbReference type="EC" id="3.5.4.25" evidence="20"/>
<organism evidence="22 23">
    <name type="scientific">Dyadobacter jejuensis</name>
    <dbReference type="NCBI Taxonomy" id="1082580"/>
    <lineage>
        <taxon>Bacteria</taxon>
        <taxon>Pseudomonadati</taxon>
        <taxon>Bacteroidota</taxon>
        <taxon>Cytophagia</taxon>
        <taxon>Cytophagales</taxon>
        <taxon>Spirosomataceae</taxon>
        <taxon>Dyadobacter</taxon>
    </lineage>
</organism>
<dbReference type="GO" id="GO:0000287">
    <property type="term" value="F:magnesium ion binding"/>
    <property type="evidence" value="ECO:0007669"/>
    <property type="project" value="UniProtKB-UniRule"/>
</dbReference>
<dbReference type="GO" id="GO:0005829">
    <property type="term" value="C:cytosol"/>
    <property type="evidence" value="ECO:0007669"/>
    <property type="project" value="TreeGrafter"/>
</dbReference>
<dbReference type="CDD" id="cd00641">
    <property type="entry name" value="GTP_cyclohydro2"/>
    <property type="match status" value="1"/>
</dbReference>
<gene>
    <name evidence="20" type="primary">ribBA</name>
    <name evidence="22" type="ORF">CLV98_11125</name>
</gene>
<dbReference type="Gene3D" id="3.40.50.10990">
    <property type="entry name" value="GTP cyclohydrolase II"/>
    <property type="match status" value="1"/>
</dbReference>
<evidence type="ECO:0000256" key="18">
    <source>
        <dbReference type="ARBA" id="ARBA00043932"/>
    </source>
</evidence>
<comment type="function">
    <text evidence="18 20">Catalyzes the conversion of GTP to 2,5-diamino-6-ribosylamino-4(3H)-pyrimidinone 5'-phosphate (DARP), formate and pyrophosphate.</text>
</comment>
<feature type="binding site" evidence="20">
    <location>
        <position position="151"/>
    </location>
    <ligand>
        <name>Mg(2+)</name>
        <dbReference type="ChEBI" id="CHEBI:18420"/>
        <label>2</label>
    </ligand>
</feature>
<feature type="binding site" evidence="20">
    <location>
        <position position="39"/>
    </location>
    <ligand>
        <name>D-ribulose 5-phosphate</name>
        <dbReference type="ChEBI" id="CHEBI:58121"/>
    </ligand>
</feature>
<feature type="binding site" evidence="20">
    <location>
        <begin position="34"/>
        <end position="35"/>
    </location>
    <ligand>
        <name>D-ribulose 5-phosphate</name>
        <dbReference type="ChEBI" id="CHEBI:58121"/>
    </ligand>
</feature>
<dbReference type="NCBIfam" id="TIGR00506">
    <property type="entry name" value="ribB"/>
    <property type="match status" value="1"/>
</dbReference>
<dbReference type="Proteomes" id="UP000245880">
    <property type="component" value="Unassembled WGS sequence"/>
</dbReference>
<dbReference type="HAMAP" id="MF_00180">
    <property type="entry name" value="RibB"/>
    <property type="match status" value="1"/>
</dbReference>
<dbReference type="InterPro" id="IPR036144">
    <property type="entry name" value="RibA-like_sf"/>
</dbReference>
<comment type="pathway">
    <text evidence="5 20">Cofactor biosynthesis; riboflavin biosynthesis; 2-hydroxy-3-oxobutyl phosphate from D-ribulose 5-phosphate: step 1/1.</text>
</comment>
<keyword evidence="9 20" id="KW-0479">Metal-binding</keyword>
<evidence type="ECO:0000313" key="22">
    <source>
        <dbReference type="EMBL" id="PWJ56531.1"/>
    </source>
</evidence>
<evidence type="ECO:0000313" key="23">
    <source>
        <dbReference type="Proteomes" id="UP000245880"/>
    </source>
</evidence>
<evidence type="ECO:0000256" key="7">
    <source>
        <dbReference type="ARBA" id="ARBA00008976"/>
    </source>
</evidence>
<dbReference type="Pfam" id="PF00926">
    <property type="entry name" value="DHBP_synthase"/>
    <property type="match status" value="1"/>
</dbReference>
<evidence type="ECO:0000256" key="9">
    <source>
        <dbReference type="ARBA" id="ARBA00022723"/>
    </source>
</evidence>
<feature type="binding site" evidence="20">
    <location>
        <position position="276"/>
    </location>
    <ligand>
        <name>Zn(2+)</name>
        <dbReference type="ChEBI" id="CHEBI:29105"/>
        <note>catalytic</note>
    </ligand>
</feature>
<evidence type="ECO:0000256" key="20">
    <source>
        <dbReference type="HAMAP-Rule" id="MF_01283"/>
    </source>
</evidence>
<accession>A0A316AFY4</accession>
<proteinExistence type="inferred from homology"/>
<comment type="similarity">
    <text evidence="6 20">In the N-terminal section; belongs to the DHBP synthase family.</text>
</comment>
<reference evidence="22 23" key="1">
    <citation type="submission" date="2018-03" db="EMBL/GenBank/DDBJ databases">
        <title>Genomic Encyclopedia of Archaeal and Bacterial Type Strains, Phase II (KMG-II): from individual species to whole genera.</title>
        <authorList>
            <person name="Goeker M."/>
        </authorList>
    </citation>
    <scope>NUCLEOTIDE SEQUENCE [LARGE SCALE GENOMIC DNA]</scope>
    <source>
        <strain evidence="22 23">DSM 100346</strain>
    </source>
</reference>
<evidence type="ECO:0000256" key="17">
    <source>
        <dbReference type="ARBA" id="ARBA00023268"/>
    </source>
</evidence>
<dbReference type="HAMAP" id="MF_01283">
    <property type="entry name" value="RibBA"/>
    <property type="match status" value="1"/>
</dbReference>
<dbReference type="EMBL" id="QGDT01000011">
    <property type="protein sequence ID" value="PWJ56531.1"/>
    <property type="molecule type" value="Genomic_DNA"/>
</dbReference>
<evidence type="ECO:0000256" key="1">
    <source>
        <dbReference type="ARBA" id="ARBA00000141"/>
    </source>
</evidence>
<evidence type="ECO:0000256" key="4">
    <source>
        <dbReference type="ARBA" id="ARBA00004853"/>
    </source>
</evidence>
<feature type="active site" description="Proton acceptor; for GTP cyclohydrolase activity" evidence="20">
    <location>
        <position position="337"/>
    </location>
</feature>
<dbReference type="UniPathway" id="UPA00275">
    <property type="reaction ID" value="UER00399"/>
</dbReference>
<evidence type="ECO:0000256" key="19">
    <source>
        <dbReference type="ARBA" id="ARBA00049295"/>
    </source>
</evidence>
<feature type="binding site" evidence="20">
    <location>
        <begin position="260"/>
        <end position="264"/>
    </location>
    <ligand>
        <name>GTP</name>
        <dbReference type="ChEBI" id="CHEBI:37565"/>
    </ligand>
</feature>
<dbReference type="OrthoDB" id="9793111at2"/>
<feature type="binding site" evidence="20">
    <location>
        <position position="365"/>
    </location>
    <ligand>
        <name>GTP</name>
        <dbReference type="ChEBI" id="CHEBI:37565"/>
    </ligand>
</feature>
<keyword evidence="10 20" id="KW-0547">Nucleotide-binding</keyword>
<dbReference type="InterPro" id="IPR000422">
    <property type="entry name" value="DHBP_synthase_RibB"/>
</dbReference>
<evidence type="ECO:0000256" key="15">
    <source>
        <dbReference type="ARBA" id="ARBA00023211"/>
    </source>
</evidence>
<dbReference type="InterPro" id="IPR032677">
    <property type="entry name" value="GTP_cyclohydro_II"/>
</dbReference>
<feature type="active site" description="Nucleophile; for GTP cyclohydrolase activity" evidence="20">
    <location>
        <position position="339"/>
    </location>
</feature>
<feature type="binding site" evidence="20">
    <location>
        <position position="265"/>
    </location>
    <ligand>
        <name>Zn(2+)</name>
        <dbReference type="ChEBI" id="CHEBI:29105"/>
        <note>catalytic</note>
    </ligand>
</feature>
<comment type="cofactor">
    <cofactor evidence="20">
        <name>Mg(2+)</name>
        <dbReference type="ChEBI" id="CHEBI:18420"/>
    </cofactor>
    <cofactor evidence="20">
        <name>Mn(2+)</name>
        <dbReference type="ChEBI" id="CHEBI:29035"/>
    </cofactor>
    <text evidence="20">Binds 2 divalent metal cations per subunit. Magnesium or manganese.</text>
</comment>
<dbReference type="EC" id="4.1.99.12" evidence="20"/>
<feature type="binding site" evidence="20">
    <location>
        <position position="35"/>
    </location>
    <ligand>
        <name>Mg(2+)</name>
        <dbReference type="ChEBI" id="CHEBI:18420"/>
        <label>1</label>
    </ligand>
</feature>
<feature type="binding site" evidence="20">
    <location>
        <position position="35"/>
    </location>
    <ligand>
        <name>Mg(2+)</name>
        <dbReference type="ChEBI" id="CHEBI:18420"/>
        <label>2</label>
    </ligand>
</feature>
<keyword evidence="13 20" id="KW-0460">Magnesium</keyword>
<dbReference type="PIRSF" id="PIRSF001259">
    <property type="entry name" value="RibA"/>
    <property type="match status" value="1"/>
</dbReference>
<keyword evidence="11 20" id="KW-0378">Hydrolase</keyword>
<feature type="binding site" evidence="20">
    <location>
        <position position="360"/>
    </location>
    <ligand>
        <name>GTP</name>
        <dbReference type="ChEBI" id="CHEBI:37565"/>
    </ligand>
</feature>
<dbReference type="PANTHER" id="PTHR21327">
    <property type="entry name" value="GTP CYCLOHYDROLASE II-RELATED"/>
    <property type="match status" value="1"/>
</dbReference>
<dbReference type="Pfam" id="PF00925">
    <property type="entry name" value="GTP_cyclohydro2"/>
    <property type="match status" value="1"/>
</dbReference>
<evidence type="ECO:0000256" key="2">
    <source>
        <dbReference type="ARBA" id="ARBA00001936"/>
    </source>
</evidence>
<feature type="binding site" evidence="20">
    <location>
        <position position="278"/>
    </location>
    <ligand>
        <name>Zn(2+)</name>
        <dbReference type="ChEBI" id="CHEBI:29105"/>
        <note>catalytic</note>
    </ligand>
</feature>
<sequence length="415" mass="45574">MDNNSNSIKLDSIEDAIASIQRGEVIIVVDDEDRENEGDFVCAAESITPEIVNFMAREGRGLICVPITEERCEALNLEMMVGNNTALHETAFTVSVDLLGHGCTTGISASDRANTILALVNPDTKPEDLGRPGHIFPLKAKAGGVLRRTGHTEAAIDFPRLAGMSPAGVLVEILNEDGTMARLPELRQIADKLSLKLVSIKDLIEYRLKKESLIKREIGVDMPTNWGHFELICYRQVNNGALHLALVKGSWEKDEEVMVRVHSSCVTGDIFGSCRCDCGPQLHAAMDMIDKVGKGVIVYMNQEGRGIGLLNKLKAYKLQEMGRDTVEANLELGFTVDERDYGVGAQILRDLEVSKLKLITNNPKKRAGLIGYGLEIVDTIAIEIPSNPHNEDYLRTKRDKLGHSLSNLTFPSTKA</sequence>
<evidence type="ECO:0000256" key="3">
    <source>
        <dbReference type="ARBA" id="ARBA00002284"/>
    </source>
</evidence>
<dbReference type="InterPro" id="IPR017945">
    <property type="entry name" value="DHBP_synth_RibB-like_a/b_dom"/>
</dbReference>